<dbReference type="AlphaFoldDB" id="A0A2P4XBQ9"/>
<gene>
    <name evidence="2" type="ORF">PHPALM_27813</name>
</gene>
<keyword evidence="3" id="KW-1185">Reference proteome</keyword>
<proteinExistence type="predicted"/>
<dbReference type="InterPro" id="IPR013103">
    <property type="entry name" value="RVT_2"/>
</dbReference>
<dbReference type="Pfam" id="PF07727">
    <property type="entry name" value="RVT_2"/>
    <property type="match status" value="2"/>
</dbReference>
<feature type="domain" description="Reverse transcriptase Ty1/copia-type" evidence="1">
    <location>
        <begin position="130"/>
        <end position="218"/>
    </location>
</feature>
<dbReference type="EMBL" id="NCKW01015477">
    <property type="protein sequence ID" value="POM62965.1"/>
    <property type="molecule type" value="Genomic_DNA"/>
</dbReference>
<reference evidence="2 3" key="1">
    <citation type="journal article" date="2017" name="Genome Biol. Evol.">
        <title>Phytophthora megakarya and P. palmivora, closely related causal agents of cacao black pod rot, underwent increases in genome sizes and gene numbers by different mechanisms.</title>
        <authorList>
            <person name="Ali S.S."/>
            <person name="Shao J."/>
            <person name="Lary D.J."/>
            <person name="Kronmiller B."/>
            <person name="Shen D."/>
            <person name="Strem M.D."/>
            <person name="Amoako-Attah I."/>
            <person name="Akrofi A.Y."/>
            <person name="Begoude B.A."/>
            <person name="Ten Hoopen G.M."/>
            <person name="Coulibaly K."/>
            <person name="Kebe B.I."/>
            <person name="Melnick R.L."/>
            <person name="Guiltinan M.J."/>
            <person name="Tyler B.M."/>
            <person name="Meinhardt L.W."/>
            <person name="Bailey B.A."/>
        </authorList>
    </citation>
    <scope>NUCLEOTIDE SEQUENCE [LARGE SCALE GENOMIC DNA]</scope>
    <source>
        <strain evidence="3">sbr112.9</strain>
    </source>
</reference>
<protein>
    <submittedName>
        <fullName evidence="2">Gag-pol Polyprotein</fullName>
    </submittedName>
</protein>
<feature type="domain" description="Reverse transcriptase Ty1/copia-type" evidence="1">
    <location>
        <begin position="64"/>
        <end position="123"/>
    </location>
</feature>
<evidence type="ECO:0000259" key="1">
    <source>
        <dbReference type="Pfam" id="PF07727"/>
    </source>
</evidence>
<organism evidence="2 3">
    <name type="scientific">Phytophthora palmivora</name>
    <dbReference type="NCBI Taxonomy" id="4796"/>
    <lineage>
        <taxon>Eukaryota</taxon>
        <taxon>Sar</taxon>
        <taxon>Stramenopiles</taxon>
        <taxon>Oomycota</taxon>
        <taxon>Peronosporomycetes</taxon>
        <taxon>Peronosporales</taxon>
        <taxon>Peronosporaceae</taxon>
        <taxon>Phytophthora</taxon>
    </lineage>
</organism>
<evidence type="ECO:0000313" key="2">
    <source>
        <dbReference type="EMBL" id="POM62965.1"/>
    </source>
</evidence>
<sequence length="328" mass="38009">MFYSGRRHYRASLGILSKIQLDYTAERFKARLGVRGNTQQKMLISMRYFRRWRDMNHYNFIGDSYYKDLHIHQVNVSTAFLNGSVFEDIYMQQPLGFRHGDASSVCKLKKSQTGSAYMEYCLYRQKLEINGVNHIVLLYVYVYDITIIRSSMILMQKLKVQMASSLSMNDSVESHYLLKMEIERDRANKVLSMFQHKYILDLLQKFEMTECSSELTPQAKGVTYGLIFDGKSKEVIYELYTDASFVNANENTSHCAAQRGYSNCPRTRTRTRRNHSLMSKNGSHLVVIQELMTMNKVLAARPTIVEAVLLNPKAKQVNAETKQSKESE</sequence>
<dbReference type="Proteomes" id="UP000237271">
    <property type="component" value="Unassembled WGS sequence"/>
</dbReference>
<accession>A0A2P4XBQ9</accession>
<comment type="caution">
    <text evidence="2">The sequence shown here is derived from an EMBL/GenBank/DDBJ whole genome shotgun (WGS) entry which is preliminary data.</text>
</comment>
<name>A0A2P4XBQ9_9STRA</name>
<evidence type="ECO:0000313" key="3">
    <source>
        <dbReference type="Proteomes" id="UP000237271"/>
    </source>
</evidence>